<dbReference type="PANTHER" id="PTHR30203:SF25">
    <property type="entry name" value="OUTER MEMBRANE PROTEIN-RELATED"/>
    <property type="match status" value="1"/>
</dbReference>
<dbReference type="EMBL" id="PTIZ01000005">
    <property type="protein sequence ID" value="PPK75766.1"/>
    <property type="molecule type" value="Genomic_DNA"/>
</dbReference>
<dbReference type="InterPro" id="IPR003423">
    <property type="entry name" value="OMP_efflux"/>
</dbReference>
<sequence length="482" mass="52323">MISRPLALFVSLLLSGCFAVGPDYQRPKIPIPRQWTETPAVQGSQPEQWWKTFNDPVLDKLISDAITSNLDLKLALARVKDARALRSATIAAGLPSLDAKSSVSRRFNNSSSPASQTGTSAAGGGFGIGNQFINIFQMGFDAQWELDFFGGVRRAVESADATIDVEVENSRDVLVTLLGEVARNYIELRANQRLIAITRENLHAQQETRELTQIRQQTGLTSMLEVTQAQAQAATTEAQLPNYETAVKQSIHALGVLLGKEPGALAVRLDQQGAIPAIAANVITNLPSELLQRRPDIRRAERQLAVANASVGVATAELYPKINLAAFIGLQNTTITDFTPIGKSWSAASSLTLPIFNWGKLNANINSKKAQFEQTFLTYQSTVLSAFKEVEDALIAYSKEQQRHKALAKAVAANQLAVQLADERYQKGLTAFLDVLTSQTALYQAQSLLVTSESQLSSNLVALYKALGGGWQTEAIVGDVEK</sequence>
<dbReference type="Pfam" id="PF02321">
    <property type="entry name" value="OEP"/>
    <property type="match status" value="2"/>
</dbReference>
<reference evidence="3 4" key="1">
    <citation type="submission" date="2018-02" db="EMBL/GenBank/DDBJ databases">
        <title>Subsurface microbial communities from deep shales in Ohio and West Virginia, USA.</title>
        <authorList>
            <person name="Wrighton K."/>
        </authorList>
    </citation>
    <scope>NUCLEOTIDE SEQUENCE [LARGE SCALE GENOMIC DNA]</scope>
    <source>
        <strain evidence="3 4">OWC-DMM</strain>
    </source>
</reference>
<dbReference type="RefSeq" id="WP_104428980.1">
    <property type="nucleotide sequence ID" value="NZ_PTIZ01000005.1"/>
</dbReference>
<keyword evidence="2" id="KW-0472">Membrane</keyword>
<dbReference type="Gene3D" id="2.20.200.10">
    <property type="entry name" value="Outer membrane efflux proteins (OEP)"/>
    <property type="match status" value="1"/>
</dbReference>
<comment type="caution">
    <text evidence="3">The sequence shown here is derived from an EMBL/GenBank/DDBJ whole genome shotgun (WGS) entry which is preliminary data.</text>
</comment>
<organism evidence="3 4">
    <name type="scientific">Methylobacter tundripaludum</name>
    <dbReference type="NCBI Taxonomy" id="173365"/>
    <lineage>
        <taxon>Bacteria</taxon>
        <taxon>Pseudomonadati</taxon>
        <taxon>Pseudomonadota</taxon>
        <taxon>Gammaproteobacteria</taxon>
        <taxon>Methylococcales</taxon>
        <taxon>Methylococcaceae</taxon>
        <taxon>Methylobacter</taxon>
    </lineage>
</organism>
<keyword evidence="2" id="KW-0564">Palmitate</keyword>
<dbReference type="GO" id="GO:0015562">
    <property type="term" value="F:efflux transmembrane transporter activity"/>
    <property type="evidence" value="ECO:0007669"/>
    <property type="project" value="InterPro"/>
</dbReference>
<dbReference type="PROSITE" id="PS51257">
    <property type="entry name" value="PROKAR_LIPOPROTEIN"/>
    <property type="match status" value="1"/>
</dbReference>
<keyword evidence="2" id="KW-1134">Transmembrane beta strand</keyword>
<evidence type="ECO:0000256" key="2">
    <source>
        <dbReference type="RuleBase" id="RU362097"/>
    </source>
</evidence>
<dbReference type="InterPro" id="IPR010131">
    <property type="entry name" value="MdtP/NodT-like"/>
</dbReference>
<name>A0A2S6HE99_9GAMM</name>
<evidence type="ECO:0000313" key="3">
    <source>
        <dbReference type="EMBL" id="PPK75766.1"/>
    </source>
</evidence>
<dbReference type="AlphaFoldDB" id="A0A2S6HE99"/>
<keyword evidence="2" id="KW-0732">Signal</keyword>
<proteinExistence type="inferred from homology"/>
<dbReference type="Gene3D" id="1.20.1600.10">
    <property type="entry name" value="Outer membrane efflux proteins (OEP)"/>
    <property type="match status" value="1"/>
</dbReference>
<dbReference type="NCBIfam" id="TIGR01845">
    <property type="entry name" value="outer_NodT"/>
    <property type="match status" value="1"/>
</dbReference>
<comment type="similarity">
    <text evidence="1 2">Belongs to the outer membrane factor (OMF) (TC 1.B.17) family.</text>
</comment>
<accession>A0A2S6HE99</accession>
<feature type="signal peptide" evidence="2">
    <location>
        <begin position="1"/>
        <end position="19"/>
    </location>
</feature>
<evidence type="ECO:0000256" key="1">
    <source>
        <dbReference type="ARBA" id="ARBA00007613"/>
    </source>
</evidence>
<keyword evidence="2" id="KW-0812">Transmembrane</keyword>
<comment type="subcellular location">
    <subcellularLocation>
        <location evidence="2">Cell outer membrane</location>
        <topology evidence="2">Lipid-anchor</topology>
    </subcellularLocation>
</comment>
<dbReference type="GO" id="GO:0009279">
    <property type="term" value="C:cell outer membrane"/>
    <property type="evidence" value="ECO:0007669"/>
    <property type="project" value="UniProtKB-SubCell"/>
</dbReference>
<gene>
    <name evidence="3" type="ORF">B0F87_105238</name>
</gene>
<dbReference type="SUPFAM" id="SSF56954">
    <property type="entry name" value="Outer membrane efflux proteins (OEP)"/>
    <property type="match status" value="1"/>
</dbReference>
<dbReference type="Proteomes" id="UP000240010">
    <property type="component" value="Unassembled WGS sequence"/>
</dbReference>
<dbReference type="PANTHER" id="PTHR30203">
    <property type="entry name" value="OUTER MEMBRANE CATION EFFLUX PROTEIN"/>
    <property type="match status" value="1"/>
</dbReference>
<feature type="chain" id="PRO_5015367648" evidence="2">
    <location>
        <begin position="20"/>
        <end position="482"/>
    </location>
</feature>
<evidence type="ECO:0000313" key="4">
    <source>
        <dbReference type="Proteomes" id="UP000240010"/>
    </source>
</evidence>
<protein>
    <submittedName>
        <fullName evidence="3">NodT family efflux transporter outer membrane factor (OMF) lipoprotein</fullName>
    </submittedName>
</protein>
<keyword evidence="2 3" id="KW-0449">Lipoprotein</keyword>